<dbReference type="EMBL" id="FPKW01000005">
    <property type="protein sequence ID" value="SFZ93783.1"/>
    <property type="molecule type" value="Genomic_DNA"/>
</dbReference>
<evidence type="ECO:0000313" key="2">
    <source>
        <dbReference type="Proteomes" id="UP000182034"/>
    </source>
</evidence>
<reference evidence="2" key="1">
    <citation type="submission" date="2016-10" db="EMBL/GenBank/DDBJ databases">
        <authorList>
            <person name="Varghese N."/>
            <person name="Submissions S."/>
        </authorList>
    </citation>
    <scope>NUCLEOTIDE SEQUENCE [LARGE SCALE GENOMIC DNA]</scope>
    <source>
        <strain evidence="2">SUR2</strain>
    </source>
</reference>
<organism evidence="1 2">
    <name type="scientific">Chryseobacterium limigenitum</name>
    <dbReference type="NCBI Taxonomy" id="1612149"/>
    <lineage>
        <taxon>Bacteria</taxon>
        <taxon>Pseudomonadati</taxon>
        <taxon>Bacteroidota</taxon>
        <taxon>Flavobacteriia</taxon>
        <taxon>Flavobacteriales</taxon>
        <taxon>Weeksellaceae</taxon>
        <taxon>Chryseobacterium group</taxon>
        <taxon>Chryseobacterium</taxon>
    </lineage>
</organism>
<proteinExistence type="predicted"/>
<gene>
    <name evidence="1" type="ORF">SAMN05216324_105232</name>
</gene>
<dbReference type="AlphaFoldDB" id="A0A1K2IN31"/>
<sequence>MKNLLFEACDKIKVDVKDSGNTNSTGEKMK</sequence>
<dbReference type="STRING" id="1612149.SAMN05216324_105232"/>
<accession>A0A1K2IN31</accession>
<evidence type="ECO:0000313" key="1">
    <source>
        <dbReference type="EMBL" id="SFZ93783.1"/>
    </source>
</evidence>
<keyword evidence="2" id="KW-1185">Reference proteome</keyword>
<dbReference type="Proteomes" id="UP000182034">
    <property type="component" value="Unassembled WGS sequence"/>
</dbReference>
<name>A0A1K2IN31_9FLAO</name>
<protein>
    <submittedName>
        <fullName evidence="1">Uncharacterized protein</fullName>
    </submittedName>
</protein>